<accession>A0A378JT50</accession>
<evidence type="ECO:0000256" key="13">
    <source>
        <dbReference type="RuleBase" id="RU004505"/>
    </source>
</evidence>
<feature type="binding site" evidence="12">
    <location>
        <position position="195"/>
    </location>
    <ligand>
        <name>pyridoxal 5'-phosphate</name>
        <dbReference type="ChEBI" id="CHEBI:597326"/>
    </ligand>
</feature>
<dbReference type="InterPro" id="IPR015424">
    <property type="entry name" value="PyrdxlP-dep_Trfase"/>
</dbReference>
<comment type="cofactor">
    <cofactor evidence="12">
        <name>pyridoxal 5'-phosphate</name>
        <dbReference type="ChEBI" id="CHEBI:597326"/>
    </cofactor>
    <text evidence="12">Binds 1 pyridoxal phosphate per subunit.</text>
</comment>
<feature type="modified residue" description="N6-(pyridoxal phosphate)lysine" evidence="12">
    <location>
        <position position="196"/>
    </location>
</feature>
<dbReference type="FunFam" id="3.40.640.10:FF:000010">
    <property type="entry name" value="Phosphoserine aminotransferase"/>
    <property type="match status" value="1"/>
</dbReference>
<dbReference type="PROSITE" id="PS00595">
    <property type="entry name" value="AA_TRANSFER_CLASS_5"/>
    <property type="match status" value="1"/>
</dbReference>
<comment type="subunit">
    <text evidence="12">Homodimer.</text>
</comment>
<evidence type="ECO:0000256" key="1">
    <source>
        <dbReference type="ARBA" id="ARBA00004915"/>
    </source>
</evidence>
<evidence type="ECO:0000256" key="12">
    <source>
        <dbReference type="HAMAP-Rule" id="MF_00160"/>
    </source>
</evidence>
<evidence type="ECO:0000256" key="6">
    <source>
        <dbReference type="ARBA" id="ARBA00022679"/>
    </source>
</evidence>
<dbReference type="Gene3D" id="3.40.640.10">
    <property type="entry name" value="Type I PLP-dependent aspartate aminotransferase-like (Major domain)"/>
    <property type="match status" value="1"/>
</dbReference>
<keyword evidence="6 12" id="KW-0808">Transferase</keyword>
<dbReference type="GO" id="GO:0008615">
    <property type="term" value="P:pyridoxine biosynthetic process"/>
    <property type="evidence" value="ECO:0007669"/>
    <property type="project" value="UniProtKB-UniRule"/>
</dbReference>
<keyword evidence="7 12" id="KW-0663">Pyridoxal phosphate</keyword>
<dbReference type="InterPro" id="IPR022278">
    <property type="entry name" value="Pser_aminoTfrase"/>
</dbReference>
<dbReference type="EC" id="2.6.1.52" evidence="12"/>
<comment type="pathway">
    <text evidence="2 12 13">Amino-acid biosynthesis; L-serine biosynthesis; L-serine from 3-phospho-D-glycerate: step 2/3.</text>
</comment>
<dbReference type="GO" id="GO:0006564">
    <property type="term" value="P:L-serine biosynthetic process"/>
    <property type="evidence" value="ECO:0007669"/>
    <property type="project" value="UniProtKB-UniRule"/>
</dbReference>
<sequence>MNRGYNFGAGPAMLPTEILHEAQQELLNWHDSGMSVMEIGHRTTEFLTLIEEAEYRLRRLLKIPSNYYVLFLGGAARTQFSMIPMNLLKKGEQAGFFLTGIWSTMAYEEAKKLKKAYVIGSSESNGFTSIPKKPLWQFKENTAYIYYTPNETINGIKFPIPPKHNHIPLVADMTSCLLAEPINVDDYGLIFAGAQKNIANSGLTVVIIRQDLVEEIKHKKLPTMFDFRVHVENKSVYATPPTFNCYLALKMFKWIEEQGGVEVLYKQNCQKAAKLYNYIDNNPFYQCKIAKEARSILNICFTLAREELEEKFLAQAAQRGLLALKGHRTVGGLRASMYNSMPLEGVECLIEFMSDFVKGQSL</sequence>
<evidence type="ECO:0000313" key="15">
    <source>
        <dbReference type="EMBL" id="STX51352.1"/>
    </source>
</evidence>
<dbReference type="Pfam" id="PF00266">
    <property type="entry name" value="Aminotran_5"/>
    <property type="match status" value="1"/>
</dbReference>
<keyword evidence="4 12" id="KW-0032">Aminotransferase</keyword>
<evidence type="ECO:0000256" key="3">
    <source>
        <dbReference type="ARBA" id="ARBA00006904"/>
    </source>
</evidence>
<comment type="similarity">
    <text evidence="3 12">Belongs to the class-V pyridoxal-phosphate-dependent aminotransferase family. SerC subfamily.</text>
</comment>
<comment type="catalytic activity">
    <reaction evidence="11 12 13">
        <text>O-phospho-L-serine + 2-oxoglutarate = 3-phosphooxypyruvate + L-glutamate</text>
        <dbReference type="Rhea" id="RHEA:14329"/>
        <dbReference type="ChEBI" id="CHEBI:16810"/>
        <dbReference type="ChEBI" id="CHEBI:18110"/>
        <dbReference type="ChEBI" id="CHEBI:29985"/>
        <dbReference type="ChEBI" id="CHEBI:57524"/>
        <dbReference type="EC" id="2.6.1.52"/>
    </reaction>
</comment>
<feature type="binding site" evidence="12">
    <location>
        <begin position="76"/>
        <end position="77"/>
    </location>
    <ligand>
        <name>pyridoxal 5'-phosphate</name>
        <dbReference type="ChEBI" id="CHEBI:597326"/>
    </ligand>
</feature>
<dbReference type="GO" id="GO:0030170">
    <property type="term" value="F:pyridoxal phosphate binding"/>
    <property type="evidence" value="ECO:0007669"/>
    <property type="project" value="UniProtKB-UniRule"/>
</dbReference>
<comment type="pathway">
    <text evidence="1 12">Cofactor biosynthesis; pyridoxine 5'-phosphate biosynthesis; pyridoxine 5'-phosphate from D-erythrose 4-phosphate: step 3/5.</text>
</comment>
<dbReference type="GO" id="GO:0005737">
    <property type="term" value="C:cytoplasm"/>
    <property type="evidence" value="ECO:0007669"/>
    <property type="project" value="UniProtKB-SubCell"/>
</dbReference>
<keyword evidence="5 12" id="KW-0028">Amino-acid biosynthesis</keyword>
<gene>
    <name evidence="12 15" type="primary">serC</name>
    <name evidence="15" type="ORF">NCTC13316_01447</name>
</gene>
<feature type="binding site" evidence="12">
    <location>
        <position position="102"/>
    </location>
    <ligand>
        <name>pyridoxal 5'-phosphate</name>
        <dbReference type="ChEBI" id="CHEBI:597326"/>
    </ligand>
</feature>
<feature type="binding site" evidence="12">
    <location>
        <position position="152"/>
    </location>
    <ligand>
        <name>pyridoxal 5'-phosphate</name>
        <dbReference type="ChEBI" id="CHEBI:597326"/>
    </ligand>
</feature>
<proteinExistence type="inferred from homology"/>
<evidence type="ECO:0000256" key="2">
    <source>
        <dbReference type="ARBA" id="ARBA00005099"/>
    </source>
</evidence>
<evidence type="ECO:0000259" key="14">
    <source>
        <dbReference type="Pfam" id="PF00266"/>
    </source>
</evidence>
<dbReference type="SUPFAM" id="SSF53383">
    <property type="entry name" value="PLP-dependent transferases"/>
    <property type="match status" value="1"/>
</dbReference>
<dbReference type="NCBIfam" id="TIGR01364">
    <property type="entry name" value="serC_1"/>
    <property type="match status" value="1"/>
</dbReference>
<dbReference type="UniPathway" id="UPA00244">
    <property type="reaction ID" value="UER00311"/>
</dbReference>
<feature type="domain" description="Aminotransferase class V" evidence="14">
    <location>
        <begin position="5"/>
        <end position="349"/>
    </location>
</feature>
<comment type="subcellular location">
    <subcellularLocation>
        <location evidence="12">Cytoplasm</location>
    </subcellularLocation>
</comment>
<dbReference type="InterPro" id="IPR000192">
    <property type="entry name" value="Aminotrans_V_dom"/>
</dbReference>
<dbReference type="InterPro" id="IPR020578">
    <property type="entry name" value="Aminotrans_V_PyrdxlP_BS"/>
</dbReference>
<evidence type="ECO:0000256" key="11">
    <source>
        <dbReference type="ARBA" id="ARBA00049007"/>
    </source>
</evidence>
<organism evidence="15 16">
    <name type="scientific">Legionella busanensis</name>
    <dbReference type="NCBI Taxonomy" id="190655"/>
    <lineage>
        <taxon>Bacteria</taxon>
        <taxon>Pseudomonadati</taxon>
        <taxon>Pseudomonadota</taxon>
        <taxon>Gammaproteobacteria</taxon>
        <taxon>Legionellales</taxon>
        <taxon>Legionellaceae</taxon>
        <taxon>Legionella</taxon>
    </lineage>
</organism>
<dbReference type="HAMAP" id="MF_00160">
    <property type="entry name" value="SerC_aminotrans_5"/>
    <property type="match status" value="1"/>
</dbReference>
<reference evidence="15 16" key="1">
    <citation type="submission" date="2018-06" db="EMBL/GenBank/DDBJ databases">
        <authorList>
            <consortium name="Pathogen Informatics"/>
            <person name="Doyle S."/>
        </authorList>
    </citation>
    <scope>NUCLEOTIDE SEQUENCE [LARGE SCALE GENOMIC DNA]</scope>
    <source>
        <strain evidence="15 16">NCTC13316</strain>
    </source>
</reference>
<dbReference type="Proteomes" id="UP000254794">
    <property type="component" value="Unassembled WGS sequence"/>
</dbReference>
<protein>
    <recommendedName>
        <fullName evidence="12">Phosphoserine aminotransferase</fullName>
        <ecNumber evidence="12">2.6.1.52</ecNumber>
    </recommendedName>
    <alternativeName>
        <fullName evidence="12">Phosphohydroxythreonine aminotransferase</fullName>
        <shortName evidence="12">PSAT</shortName>
    </alternativeName>
</protein>
<dbReference type="FunFam" id="3.90.1150.10:FF:000006">
    <property type="entry name" value="Phosphoserine aminotransferase"/>
    <property type="match status" value="1"/>
</dbReference>
<evidence type="ECO:0000256" key="9">
    <source>
        <dbReference type="ARBA" id="ARBA00023299"/>
    </source>
</evidence>
<dbReference type="AlphaFoldDB" id="A0A378JT50"/>
<dbReference type="InterPro" id="IPR015422">
    <property type="entry name" value="PyrdxlP-dep_Trfase_small"/>
</dbReference>
<dbReference type="OrthoDB" id="9809412at2"/>
<comment type="function">
    <text evidence="12">Catalyzes the reversible conversion of 3-phosphohydroxypyruvate to phosphoserine and of 3-hydroxy-2-oxo-4-phosphonooxybutanoate to phosphohydroxythreonine.</text>
</comment>
<evidence type="ECO:0000256" key="10">
    <source>
        <dbReference type="ARBA" id="ARBA00047630"/>
    </source>
</evidence>
<dbReference type="Gene3D" id="3.90.1150.10">
    <property type="entry name" value="Aspartate Aminotransferase, domain 1"/>
    <property type="match status" value="1"/>
</dbReference>
<keyword evidence="12" id="KW-0963">Cytoplasm</keyword>
<dbReference type="InterPro" id="IPR015421">
    <property type="entry name" value="PyrdxlP-dep_Trfase_major"/>
</dbReference>
<name>A0A378JT50_9GAMM</name>
<dbReference type="PANTHER" id="PTHR43247">
    <property type="entry name" value="PHOSPHOSERINE AMINOTRANSFERASE"/>
    <property type="match status" value="1"/>
</dbReference>
<dbReference type="GO" id="GO:0004648">
    <property type="term" value="F:O-phospho-L-serine:2-oxoglutarate aminotransferase activity"/>
    <property type="evidence" value="ECO:0007669"/>
    <property type="project" value="UniProtKB-UniRule"/>
</dbReference>
<dbReference type="UniPathway" id="UPA00135">
    <property type="reaction ID" value="UER00197"/>
</dbReference>
<dbReference type="NCBIfam" id="NF003764">
    <property type="entry name" value="PRK05355.1"/>
    <property type="match status" value="1"/>
</dbReference>
<dbReference type="EMBL" id="UGOD01000001">
    <property type="protein sequence ID" value="STX51352.1"/>
    <property type="molecule type" value="Genomic_DNA"/>
</dbReference>
<evidence type="ECO:0000256" key="5">
    <source>
        <dbReference type="ARBA" id="ARBA00022605"/>
    </source>
</evidence>
<evidence type="ECO:0000256" key="4">
    <source>
        <dbReference type="ARBA" id="ARBA00022576"/>
    </source>
</evidence>
<keyword evidence="8 12" id="KW-0664">Pyridoxine biosynthesis</keyword>
<feature type="binding site" evidence="12">
    <location>
        <position position="172"/>
    </location>
    <ligand>
        <name>pyridoxal 5'-phosphate</name>
        <dbReference type="ChEBI" id="CHEBI:597326"/>
    </ligand>
</feature>
<keyword evidence="9 12" id="KW-0718">Serine biosynthesis</keyword>
<keyword evidence="16" id="KW-1185">Reference proteome</keyword>
<evidence type="ECO:0000256" key="8">
    <source>
        <dbReference type="ARBA" id="ARBA00023096"/>
    </source>
</evidence>
<evidence type="ECO:0000256" key="7">
    <source>
        <dbReference type="ARBA" id="ARBA00022898"/>
    </source>
</evidence>
<comment type="caution">
    <text evidence="12">Lacks conserved residue(s) required for the propagation of feature annotation.</text>
</comment>
<evidence type="ECO:0000313" key="16">
    <source>
        <dbReference type="Proteomes" id="UP000254794"/>
    </source>
</evidence>
<comment type="catalytic activity">
    <reaction evidence="10 12">
        <text>4-(phosphooxy)-L-threonine + 2-oxoglutarate = (R)-3-hydroxy-2-oxo-4-phosphooxybutanoate + L-glutamate</text>
        <dbReference type="Rhea" id="RHEA:16573"/>
        <dbReference type="ChEBI" id="CHEBI:16810"/>
        <dbReference type="ChEBI" id="CHEBI:29985"/>
        <dbReference type="ChEBI" id="CHEBI:58452"/>
        <dbReference type="ChEBI" id="CHEBI:58538"/>
        <dbReference type="EC" id="2.6.1.52"/>
    </reaction>
</comment>
<dbReference type="PANTHER" id="PTHR43247:SF1">
    <property type="entry name" value="PHOSPHOSERINE AMINOTRANSFERASE"/>
    <property type="match status" value="1"/>
</dbReference>
<feature type="binding site" evidence="12">
    <location>
        <position position="42"/>
    </location>
    <ligand>
        <name>L-glutamate</name>
        <dbReference type="ChEBI" id="CHEBI:29985"/>
    </ligand>
</feature>
<dbReference type="PIRSF" id="PIRSF000525">
    <property type="entry name" value="SerC"/>
    <property type="match status" value="1"/>
</dbReference>